<protein>
    <submittedName>
        <fullName evidence="9">Cytochrome C oxidase</fullName>
    </submittedName>
</protein>
<name>A0A147GMV0_9BURK</name>
<keyword evidence="1" id="KW-0813">Transport</keyword>
<keyword evidence="7" id="KW-1133">Transmembrane helix</keyword>
<evidence type="ECO:0000256" key="4">
    <source>
        <dbReference type="ARBA" id="ARBA00022982"/>
    </source>
</evidence>
<keyword evidence="7" id="KW-0472">Membrane</keyword>
<dbReference type="EMBL" id="LDSL01000151">
    <property type="protein sequence ID" value="KTT15177.1"/>
    <property type="molecule type" value="Genomic_DNA"/>
</dbReference>
<evidence type="ECO:0000256" key="6">
    <source>
        <dbReference type="ARBA" id="ARBA00023014"/>
    </source>
</evidence>
<keyword evidence="4" id="KW-0249">Electron transport</keyword>
<dbReference type="SUPFAM" id="SSF54862">
    <property type="entry name" value="4Fe-4S ferredoxins"/>
    <property type="match status" value="1"/>
</dbReference>
<evidence type="ECO:0000256" key="7">
    <source>
        <dbReference type="SAM" id="Phobius"/>
    </source>
</evidence>
<dbReference type="PANTHER" id="PTHR30176:SF3">
    <property type="entry name" value="FERREDOXIN-TYPE PROTEIN NAPH"/>
    <property type="match status" value="1"/>
</dbReference>
<comment type="caution">
    <text evidence="9">The sequence shown here is derived from an EMBL/GenBank/DDBJ whole genome shotgun (WGS) entry which is preliminary data.</text>
</comment>
<feature type="transmembrane region" description="Helical" evidence="7">
    <location>
        <begin position="102"/>
        <end position="126"/>
    </location>
</feature>
<dbReference type="Pfam" id="PF11614">
    <property type="entry name" value="FixG_C"/>
    <property type="match status" value="1"/>
</dbReference>
<evidence type="ECO:0000256" key="2">
    <source>
        <dbReference type="ARBA" id="ARBA00022485"/>
    </source>
</evidence>
<sequence length="486" mass="53919">MTATSASSRHGALPAPQRVIPIAAEPQGAATVSLYAASRKIYPRPVSGVFSRWRWALVFATQLVFYGLPWLGWGQRQAVLFDLAARRFYLFGLVLYPQDLIYLSGLLVLSALALFLFTAVAGRLWCGYACPQTVYSEIFLWVEQKIEGSRAARMRLDGEAMSLEKGVKKVYKHIVWIGIALWTGFSFVGYFTPIRELGLAFLQTRMGSWEVFWVFFYGFATYGNAGFMREQVCKYMCPYARFQSAMFDRDTLIVSYDPGRGEPRAPRGRSVDARARGLGDCIDCGLCVQVCPTGIDIRQGLQYECIGCGQCVDACRTVMQKMDYPTGLIRYDTANGMAQGWRRAQLWRRVLRPRVLVYAGVLLLLSAGMLASLVVRTPLKVDVVRDRAALARIAEGGRLENVYRLQIMNASEQPQRYRLSAEGLDGIAVSPDTPVEVGPAESRWVAVRLSIPYGSVAPGSHGVHITVAQEGGSAQVVEKAAFLVPR</sequence>
<dbReference type="PROSITE" id="PS00198">
    <property type="entry name" value="4FE4S_FER_1"/>
    <property type="match status" value="1"/>
</dbReference>
<dbReference type="InterPro" id="IPR017896">
    <property type="entry name" value="4Fe4S_Fe-S-bd"/>
</dbReference>
<dbReference type="NCBIfam" id="TIGR02745">
    <property type="entry name" value="ccoG_rdxA_fixG"/>
    <property type="match status" value="1"/>
</dbReference>
<accession>A0A147GMV0</accession>
<dbReference type="GO" id="GO:0046872">
    <property type="term" value="F:metal ion binding"/>
    <property type="evidence" value="ECO:0007669"/>
    <property type="project" value="UniProtKB-KW"/>
</dbReference>
<keyword evidence="10" id="KW-1185">Reference proteome</keyword>
<proteinExistence type="predicted"/>
<dbReference type="Pfam" id="PF12801">
    <property type="entry name" value="Fer4_5"/>
    <property type="match status" value="1"/>
</dbReference>
<evidence type="ECO:0000313" key="10">
    <source>
        <dbReference type="Proteomes" id="UP000072741"/>
    </source>
</evidence>
<keyword evidence="3" id="KW-0479">Metal-binding</keyword>
<gene>
    <name evidence="9" type="ORF">NS331_21460</name>
</gene>
<dbReference type="InterPro" id="IPR014116">
    <property type="entry name" value="Cyt_c_oxidase_cbb3_FixG"/>
</dbReference>
<dbReference type="Proteomes" id="UP000072741">
    <property type="component" value="Unassembled WGS sequence"/>
</dbReference>
<evidence type="ECO:0000313" key="9">
    <source>
        <dbReference type="EMBL" id="KTT15177.1"/>
    </source>
</evidence>
<dbReference type="InterPro" id="IPR013783">
    <property type="entry name" value="Ig-like_fold"/>
</dbReference>
<feature type="transmembrane region" description="Helical" evidence="7">
    <location>
        <begin position="355"/>
        <end position="375"/>
    </location>
</feature>
<dbReference type="GO" id="GO:0005886">
    <property type="term" value="C:plasma membrane"/>
    <property type="evidence" value="ECO:0007669"/>
    <property type="project" value="TreeGrafter"/>
</dbReference>
<feature type="transmembrane region" description="Helical" evidence="7">
    <location>
        <begin position="170"/>
        <end position="191"/>
    </location>
</feature>
<dbReference type="AlphaFoldDB" id="A0A147GMV0"/>
<evidence type="ECO:0000256" key="1">
    <source>
        <dbReference type="ARBA" id="ARBA00022448"/>
    </source>
</evidence>
<evidence type="ECO:0000256" key="3">
    <source>
        <dbReference type="ARBA" id="ARBA00022723"/>
    </source>
</evidence>
<keyword evidence="5" id="KW-0408">Iron</keyword>
<evidence type="ECO:0000259" key="8">
    <source>
        <dbReference type="PROSITE" id="PS51379"/>
    </source>
</evidence>
<dbReference type="InterPro" id="IPR051684">
    <property type="entry name" value="Electron_Trans/Redox"/>
</dbReference>
<evidence type="ECO:0000256" key="5">
    <source>
        <dbReference type="ARBA" id="ARBA00023004"/>
    </source>
</evidence>
<feature type="transmembrane region" description="Helical" evidence="7">
    <location>
        <begin position="53"/>
        <end position="71"/>
    </location>
</feature>
<feature type="transmembrane region" description="Helical" evidence="7">
    <location>
        <begin position="211"/>
        <end position="228"/>
    </location>
</feature>
<dbReference type="GO" id="GO:0051539">
    <property type="term" value="F:4 iron, 4 sulfur cluster binding"/>
    <property type="evidence" value="ECO:0007669"/>
    <property type="project" value="UniProtKB-KW"/>
</dbReference>
<dbReference type="PANTHER" id="PTHR30176">
    <property type="entry name" value="FERREDOXIN-TYPE PROTEIN NAPH"/>
    <property type="match status" value="1"/>
</dbReference>
<dbReference type="PROSITE" id="PS51379">
    <property type="entry name" value="4FE4S_FER_2"/>
    <property type="match status" value="2"/>
</dbReference>
<dbReference type="PATRIC" id="fig|433924.3.peg.1352"/>
<keyword evidence="6" id="KW-0411">Iron-sulfur</keyword>
<dbReference type="InterPro" id="IPR017900">
    <property type="entry name" value="4Fe4S_Fe_S_CS"/>
</dbReference>
<dbReference type="Pfam" id="PF13746">
    <property type="entry name" value="Fer4_18"/>
    <property type="match status" value="1"/>
</dbReference>
<organism evidence="9 10">
    <name type="scientific">Pseudacidovorax intermedius</name>
    <dbReference type="NCBI Taxonomy" id="433924"/>
    <lineage>
        <taxon>Bacteria</taxon>
        <taxon>Pseudomonadati</taxon>
        <taxon>Pseudomonadota</taxon>
        <taxon>Betaproteobacteria</taxon>
        <taxon>Burkholderiales</taxon>
        <taxon>Comamonadaceae</taxon>
        <taxon>Pseudacidovorax</taxon>
    </lineage>
</organism>
<dbReference type="InterPro" id="IPR032879">
    <property type="entry name" value="FixG_C"/>
</dbReference>
<feature type="domain" description="4Fe-4S ferredoxin-type" evidence="8">
    <location>
        <begin position="272"/>
        <end position="300"/>
    </location>
</feature>
<keyword evidence="2" id="KW-0004">4Fe-4S</keyword>
<feature type="domain" description="4Fe-4S ferredoxin-type" evidence="8">
    <location>
        <begin position="304"/>
        <end position="325"/>
    </location>
</feature>
<dbReference type="OrthoDB" id="9811700at2"/>
<keyword evidence="7" id="KW-0812">Transmembrane</keyword>
<dbReference type="RefSeq" id="WP_058643970.1">
    <property type="nucleotide sequence ID" value="NZ_LDSL01000151.1"/>
</dbReference>
<reference evidence="9 10" key="1">
    <citation type="journal article" date="2016" name="Front. Microbiol.">
        <title>Genomic Resource of Rice Seed Associated Bacteria.</title>
        <authorList>
            <person name="Midha S."/>
            <person name="Bansal K."/>
            <person name="Sharma S."/>
            <person name="Kumar N."/>
            <person name="Patil P.P."/>
            <person name="Chaudhry V."/>
            <person name="Patil P.B."/>
        </authorList>
    </citation>
    <scope>NUCLEOTIDE SEQUENCE [LARGE SCALE GENOMIC DNA]</scope>
    <source>
        <strain evidence="9 10">NS331</strain>
    </source>
</reference>
<dbReference type="Gene3D" id="2.60.40.10">
    <property type="entry name" value="Immunoglobulins"/>
    <property type="match status" value="1"/>
</dbReference>